<evidence type="ECO:0000313" key="2">
    <source>
        <dbReference type="Proteomes" id="UP001286313"/>
    </source>
</evidence>
<comment type="caution">
    <text evidence="1">The sequence shown here is derived from an EMBL/GenBank/DDBJ whole genome shotgun (WGS) entry which is preliminary data.</text>
</comment>
<dbReference type="AlphaFoldDB" id="A0AAE1GDB3"/>
<dbReference type="PANTHER" id="PTHR35385">
    <property type="entry name" value="PROTEIN B, PUTATIVE-RELATED-RELATED"/>
    <property type="match status" value="1"/>
</dbReference>
<accession>A0AAE1GDB3</accession>
<gene>
    <name evidence="1" type="ORF">Pcinc_006336</name>
</gene>
<keyword evidence="2" id="KW-1185">Reference proteome</keyword>
<protein>
    <recommendedName>
        <fullName evidence="3">MULE transposase domain-containing protein</fullName>
    </recommendedName>
</protein>
<dbReference type="PANTHER" id="PTHR35385:SF2">
    <property type="entry name" value="PROTEIN B, PUTATIVE-RELATED"/>
    <property type="match status" value="1"/>
</dbReference>
<dbReference type="EMBL" id="JAWQEG010000464">
    <property type="protein sequence ID" value="KAK3889775.1"/>
    <property type="molecule type" value="Genomic_DNA"/>
</dbReference>
<evidence type="ECO:0008006" key="3">
    <source>
        <dbReference type="Google" id="ProtNLM"/>
    </source>
</evidence>
<evidence type="ECO:0000313" key="1">
    <source>
        <dbReference type="EMBL" id="KAK3889775.1"/>
    </source>
</evidence>
<sequence length="135" mass="14985">MTGKMARVGDNLCIALCTKLMKRVHQNVRQSSEMVFVDASGGVDRHGCRVFLFMTHSAAGGLPLGLLITSSESEKVLIGEFRLLRDLFPNNAFFGRQEGPEIFMTDDAEAEHKALHNVFQDSTLLLCSFHILQAM</sequence>
<proteinExistence type="predicted"/>
<name>A0AAE1GDB3_PETCI</name>
<reference evidence="1" key="1">
    <citation type="submission" date="2023-10" db="EMBL/GenBank/DDBJ databases">
        <title>Genome assemblies of two species of porcelain crab, Petrolisthes cinctipes and Petrolisthes manimaculis (Anomura: Porcellanidae).</title>
        <authorList>
            <person name="Angst P."/>
        </authorList>
    </citation>
    <scope>NUCLEOTIDE SEQUENCE</scope>
    <source>
        <strain evidence="1">PB745_01</strain>
        <tissue evidence="1">Gill</tissue>
    </source>
</reference>
<dbReference type="Proteomes" id="UP001286313">
    <property type="component" value="Unassembled WGS sequence"/>
</dbReference>
<organism evidence="1 2">
    <name type="scientific">Petrolisthes cinctipes</name>
    <name type="common">Flat porcelain crab</name>
    <dbReference type="NCBI Taxonomy" id="88211"/>
    <lineage>
        <taxon>Eukaryota</taxon>
        <taxon>Metazoa</taxon>
        <taxon>Ecdysozoa</taxon>
        <taxon>Arthropoda</taxon>
        <taxon>Crustacea</taxon>
        <taxon>Multicrustacea</taxon>
        <taxon>Malacostraca</taxon>
        <taxon>Eumalacostraca</taxon>
        <taxon>Eucarida</taxon>
        <taxon>Decapoda</taxon>
        <taxon>Pleocyemata</taxon>
        <taxon>Anomura</taxon>
        <taxon>Galatheoidea</taxon>
        <taxon>Porcellanidae</taxon>
        <taxon>Petrolisthes</taxon>
    </lineage>
</organism>